<evidence type="ECO:0000256" key="6">
    <source>
        <dbReference type="ARBA" id="ARBA00023125"/>
    </source>
</evidence>
<keyword evidence="7" id="KW-0413">Isomerase</keyword>
<dbReference type="CDD" id="cd17932">
    <property type="entry name" value="DEXQc_UvrD"/>
    <property type="match status" value="1"/>
</dbReference>
<dbReference type="Gene3D" id="3.40.50.300">
    <property type="entry name" value="P-loop containing nucleotide triphosphate hydrolases"/>
    <property type="match status" value="2"/>
</dbReference>
<evidence type="ECO:0000256" key="3">
    <source>
        <dbReference type="ARBA" id="ARBA00022801"/>
    </source>
</evidence>
<sequence>MEKLLKDLNPQQKEAVLYFDSPLLILAGAGSGKTRVITYKIAYMVKVLNFRPERILAITFTNKAAKEMKERVEALLGSSAPVFVSTFHSFCVRILRSYGEEVGIDRNFIIVDTDDKKRVLKEVIKDLNLDSELYFPNTVSSLISNVKNGLYSAESMISHYPKLSEIYNLYNERLNKLSALDFDDLLLKGKELLAVSKVKERLSDYFQYVLIDEYQDTNKVQYEIAKALTYEKGNICAVGDEDQCIYTWRGANIDNILSFEKDFKSAKVIKLEKNYRCTKTILEAANSVISNNRLRKGKELYTDNPEGEMIRLYRGENEVDEAIFIAQTIKLLLKKGVSPKDIAVFYRTNSLSRVIEDVLRKEGIAYQIVGGLKFYERKEVKDVLAYLRLLIFDRDEISLMRILNVPKRGLGAKTQELLKGLLDRGLGTLEALRELQELLKQEKQKKAVKELLENLEFLREKLEELPSYDFLSLLVKSVGYEEFLRNEFPEDWESRLENVRELGNTLQELLEKDGLKGRELYTEFLSTVALSSDQDSMKEEEKVVLMTVHASKGLEFPVVFVAGLEEGIFPHARSTDTSSEVEEERRLFYVAVTRAKRLLTLSYARERRLFGSRRLSRPSRFISEIPSHLIKEVKKRTRLQSEKGTQPQTLEPKEKRPRLVYHQKFGKGVVKRVEGDKITAFFANYGQKTILRKFLKILS</sequence>
<evidence type="ECO:0000256" key="12">
    <source>
        <dbReference type="PROSITE-ProRule" id="PRU00560"/>
    </source>
</evidence>
<feature type="binding site" evidence="12">
    <location>
        <begin position="27"/>
        <end position="34"/>
    </location>
    <ligand>
        <name>ATP</name>
        <dbReference type="ChEBI" id="CHEBI:30616"/>
    </ligand>
</feature>
<dbReference type="Gene3D" id="1.10.486.10">
    <property type="entry name" value="PCRA, domain 4"/>
    <property type="match status" value="1"/>
</dbReference>
<evidence type="ECO:0000256" key="13">
    <source>
        <dbReference type="SAM" id="Coils"/>
    </source>
</evidence>
<dbReference type="RefSeq" id="WP_121169570.1">
    <property type="nucleotide sequence ID" value="NZ_RBIE01000001.1"/>
</dbReference>
<dbReference type="InterPro" id="IPR027417">
    <property type="entry name" value="P-loop_NTPase"/>
</dbReference>
<proteinExistence type="inferred from homology"/>
<dbReference type="PANTHER" id="PTHR11070">
    <property type="entry name" value="UVRD / RECB / PCRA DNA HELICASE FAMILY MEMBER"/>
    <property type="match status" value="1"/>
</dbReference>
<reference evidence="17 18" key="1">
    <citation type="submission" date="2018-10" db="EMBL/GenBank/DDBJ databases">
        <title>Genomic Encyclopedia of Type Strains, Phase IV (KMG-IV): sequencing the most valuable type-strain genomes for metagenomic binning, comparative biology and taxonomic classification.</title>
        <authorList>
            <person name="Goeker M."/>
        </authorList>
    </citation>
    <scope>NUCLEOTIDE SEQUENCE [LARGE SCALE GENOMIC DNA]</scope>
    <source>
        <strain evidence="17 18">DSM 15521</strain>
    </source>
</reference>
<dbReference type="PROSITE" id="PS51217">
    <property type="entry name" value="UVRD_HELICASE_CTER"/>
    <property type="match status" value="1"/>
</dbReference>
<evidence type="ECO:0000256" key="9">
    <source>
        <dbReference type="ARBA" id="ARBA00034808"/>
    </source>
</evidence>
<gene>
    <name evidence="17" type="ORF">C7457_0202</name>
</gene>
<dbReference type="InterPro" id="IPR013986">
    <property type="entry name" value="DExx_box_DNA_helicase_dom_sf"/>
</dbReference>
<dbReference type="InterPro" id="IPR014016">
    <property type="entry name" value="UvrD-like_ATP-bd"/>
</dbReference>
<dbReference type="Pfam" id="PF00580">
    <property type="entry name" value="UvrD-helicase"/>
    <property type="match status" value="1"/>
</dbReference>
<comment type="catalytic activity">
    <reaction evidence="8">
        <text>Couples ATP hydrolysis with the unwinding of duplex DNA by translocating in the 3'-5' direction.</text>
        <dbReference type="EC" id="5.6.2.4"/>
    </reaction>
</comment>
<keyword evidence="13" id="KW-0175">Coiled coil</keyword>
<keyword evidence="3 12" id="KW-0378">Hydrolase</keyword>
<evidence type="ECO:0000256" key="10">
    <source>
        <dbReference type="ARBA" id="ARBA00034923"/>
    </source>
</evidence>
<feature type="domain" description="UvrD-like helicase ATP-binding" evidence="15">
    <location>
        <begin position="6"/>
        <end position="278"/>
    </location>
</feature>
<dbReference type="Pfam" id="PF13361">
    <property type="entry name" value="UvrD_C"/>
    <property type="match status" value="1"/>
</dbReference>
<keyword evidence="2 12" id="KW-0547">Nucleotide-binding</keyword>
<keyword evidence="4 12" id="KW-0347">Helicase</keyword>
<dbReference type="GO" id="GO:0016887">
    <property type="term" value="F:ATP hydrolysis activity"/>
    <property type="evidence" value="ECO:0007669"/>
    <property type="project" value="RHEA"/>
</dbReference>
<dbReference type="Gene3D" id="1.10.10.160">
    <property type="match status" value="1"/>
</dbReference>
<protein>
    <recommendedName>
        <fullName evidence="9">DNA 3'-5' helicase</fullName>
        <ecNumber evidence="9">5.6.2.4</ecNumber>
    </recommendedName>
    <alternativeName>
        <fullName evidence="10">DNA 3'-5' helicase II</fullName>
    </alternativeName>
</protein>
<dbReference type="CDD" id="cd18807">
    <property type="entry name" value="SF1_C_UvrD"/>
    <property type="match status" value="1"/>
</dbReference>
<dbReference type="InterPro" id="IPR000212">
    <property type="entry name" value="DNA_helicase_UvrD/REP"/>
</dbReference>
<evidence type="ECO:0000256" key="2">
    <source>
        <dbReference type="ARBA" id="ARBA00022741"/>
    </source>
</evidence>
<comment type="caution">
    <text evidence="17">The sequence shown here is derived from an EMBL/GenBank/DDBJ whole genome shotgun (WGS) entry which is preliminary data.</text>
</comment>
<dbReference type="GO" id="GO:0005524">
    <property type="term" value="F:ATP binding"/>
    <property type="evidence" value="ECO:0007669"/>
    <property type="project" value="UniProtKB-UniRule"/>
</dbReference>
<dbReference type="SUPFAM" id="SSF52540">
    <property type="entry name" value="P-loop containing nucleoside triphosphate hydrolases"/>
    <property type="match status" value="1"/>
</dbReference>
<dbReference type="EC" id="5.6.2.4" evidence="9"/>
<keyword evidence="5 12" id="KW-0067">ATP-binding</keyword>
<dbReference type="PANTHER" id="PTHR11070:SF2">
    <property type="entry name" value="ATP-DEPENDENT DNA HELICASE SRS2"/>
    <property type="match status" value="1"/>
</dbReference>
<evidence type="ECO:0000256" key="1">
    <source>
        <dbReference type="ARBA" id="ARBA00009922"/>
    </source>
</evidence>
<dbReference type="InterPro" id="IPR014017">
    <property type="entry name" value="DNA_helicase_UvrD-like_C"/>
</dbReference>
<comment type="catalytic activity">
    <reaction evidence="11">
        <text>ATP + H2O = ADP + phosphate + H(+)</text>
        <dbReference type="Rhea" id="RHEA:13065"/>
        <dbReference type="ChEBI" id="CHEBI:15377"/>
        <dbReference type="ChEBI" id="CHEBI:15378"/>
        <dbReference type="ChEBI" id="CHEBI:30616"/>
        <dbReference type="ChEBI" id="CHEBI:43474"/>
        <dbReference type="ChEBI" id="CHEBI:456216"/>
        <dbReference type="EC" id="5.6.2.4"/>
    </reaction>
</comment>
<dbReference type="GO" id="GO:0000725">
    <property type="term" value="P:recombinational repair"/>
    <property type="evidence" value="ECO:0007669"/>
    <property type="project" value="TreeGrafter"/>
</dbReference>
<evidence type="ECO:0000256" key="5">
    <source>
        <dbReference type="ARBA" id="ARBA00022840"/>
    </source>
</evidence>
<organism evidence="17 18">
    <name type="scientific">Thermovibrio guaymasensis</name>
    <dbReference type="NCBI Taxonomy" id="240167"/>
    <lineage>
        <taxon>Bacteria</taxon>
        <taxon>Pseudomonadati</taxon>
        <taxon>Aquificota</taxon>
        <taxon>Aquificia</taxon>
        <taxon>Desulfurobacteriales</taxon>
        <taxon>Desulfurobacteriaceae</taxon>
        <taxon>Thermovibrio</taxon>
    </lineage>
</organism>
<evidence type="ECO:0000256" key="8">
    <source>
        <dbReference type="ARBA" id="ARBA00034617"/>
    </source>
</evidence>
<dbReference type="EMBL" id="RBIE01000001">
    <property type="protein sequence ID" value="RKQ63334.1"/>
    <property type="molecule type" value="Genomic_DNA"/>
</dbReference>
<dbReference type="GO" id="GO:0003677">
    <property type="term" value="F:DNA binding"/>
    <property type="evidence" value="ECO:0007669"/>
    <property type="project" value="UniProtKB-KW"/>
</dbReference>
<evidence type="ECO:0000256" key="4">
    <source>
        <dbReference type="ARBA" id="ARBA00022806"/>
    </source>
</evidence>
<name>A0A420W7Q5_9BACT</name>
<dbReference type="AlphaFoldDB" id="A0A420W7Q5"/>
<feature type="region of interest" description="Disordered" evidence="14">
    <location>
        <begin position="636"/>
        <end position="656"/>
    </location>
</feature>
<keyword evidence="18" id="KW-1185">Reference proteome</keyword>
<dbReference type="GO" id="GO:0005829">
    <property type="term" value="C:cytosol"/>
    <property type="evidence" value="ECO:0007669"/>
    <property type="project" value="TreeGrafter"/>
</dbReference>
<evidence type="ECO:0000256" key="14">
    <source>
        <dbReference type="SAM" id="MobiDB-lite"/>
    </source>
</evidence>
<feature type="domain" description="UvrD-like helicase C-terminal" evidence="16">
    <location>
        <begin position="279"/>
        <end position="553"/>
    </location>
</feature>
<dbReference type="GO" id="GO:0043138">
    <property type="term" value="F:3'-5' DNA helicase activity"/>
    <property type="evidence" value="ECO:0007669"/>
    <property type="project" value="UniProtKB-EC"/>
</dbReference>
<evidence type="ECO:0000313" key="17">
    <source>
        <dbReference type="EMBL" id="RKQ63334.1"/>
    </source>
</evidence>
<keyword evidence="6" id="KW-0238">DNA-binding</keyword>
<accession>A0A420W7Q5</accession>
<evidence type="ECO:0000256" key="7">
    <source>
        <dbReference type="ARBA" id="ARBA00023235"/>
    </source>
</evidence>
<dbReference type="GO" id="GO:0033202">
    <property type="term" value="C:DNA helicase complex"/>
    <property type="evidence" value="ECO:0007669"/>
    <property type="project" value="TreeGrafter"/>
</dbReference>
<dbReference type="PROSITE" id="PS51198">
    <property type="entry name" value="UVRD_HELICASE_ATP_BIND"/>
    <property type="match status" value="1"/>
</dbReference>
<evidence type="ECO:0000259" key="16">
    <source>
        <dbReference type="PROSITE" id="PS51217"/>
    </source>
</evidence>
<dbReference type="OrthoDB" id="9810135at2"/>
<evidence type="ECO:0000259" key="15">
    <source>
        <dbReference type="PROSITE" id="PS51198"/>
    </source>
</evidence>
<feature type="coiled-coil region" evidence="13">
    <location>
        <begin position="429"/>
        <end position="465"/>
    </location>
</feature>
<comment type="similarity">
    <text evidence="1">Belongs to the helicase family. UvrD subfamily.</text>
</comment>
<dbReference type="Proteomes" id="UP000280881">
    <property type="component" value="Unassembled WGS sequence"/>
</dbReference>
<evidence type="ECO:0000313" key="18">
    <source>
        <dbReference type="Proteomes" id="UP000280881"/>
    </source>
</evidence>
<evidence type="ECO:0000256" key="11">
    <source>
        <dbReference type="ARBA" id="ARBA00048988"/>
    </source>
</evidence>